<dbReference type="PROSITE" id="PS51257">
    <property type="entry name" value="PROKAR_LIPOPROTEIN"/>
    <property type="match status" value="1"/>
</dbReference>
<dbReference type="PATRIC" id="fig|68170.10.peg.9170"/>
<organism evidence="2 3">
    <name type="scientific">Lentzea aerocolonigenes</name>
    <name type="common">Lechevalieria aerocolonigenes</name>
    <name type="synonym">Saccharothrix aerocolonigenes</name>
    <dbReference type="NCBI Taxonomy" id="68170"/>
    <lineage>
        <taxon>Bacteria</taxon>
        <taxon>Bacillati</taxon>
        <taxon>Actinomycetota</taxon>
        <taxon>Actinomycetes</taxon>
        <taxon>Pseudonocardiales</taxon>
        <taxon>Pseudonocardiaceae</taxon>
        <taxon>Lentzea</taxon>
    </lineage>
</organism>
<sequence length="420" mass="45928">MDRRHFLRVTAAAGAGLLVSGTASCATSASSGPVAQTAGTATIQSNLSAPAAKAAIDALVKAFNDRKGSQVSVNTVASETFRTQLPSYLTSANPPDLFTWYPGALLTGYEKKGLLLDVSDVWQTMGDYPQAFKTLSGKVFVPTTTYWWSFFYRKSNFARWGVTPPNNWTEFVELCKTLQGKGVIPLGMGAGSDSPWTASAWFDYFNIRINGAPFHRELLAGRQRFDDPKVKAIFTPWREILPYTDPNGTAIGFQEATTAMLQGRTAMFLTGAFFADAAPKDALEDIDFFRFPIIDPKVPLAEEGPTDGFFASSKSPHVKELKEFLTYAATVEGQEVYIKNSSGTILPTHPKAKDSGTALVKKGRKHLEEAAEITQFFNRDSSDALQPTADAALVKFLQQPDQLDTILTTWQKAAEQVWSS</sequence>
<dbReference type="EMBL" id="JYJG01000320">
    <property type="protein sequence ID" value="KJK42915.1"/>
    <property type="molecule type" value="Genomic_DNA"/>
</dbReference>
<protein>
    <submittedName>
        <fullName evidence="2">ABC transporter substrate-binding protein</fullName>
    </submittedName>
</protein>
<accession>A0A0F0GHS7</accession>
<feature type="signal peptide" evidence="1">
    <location>
        <begin position="1"/>
        <end position="25"/>
    </location>
</feature>
<gene>
    <name evidence="2" type="ORF">UK23_35155</name>
</gene>
<reference evidence="2 3" key="1">
    <citation type="submission" date="2015-02" db="EMBL/GenBank/DDBJ databases">
        <authorList>
            <person name="Ju K.-S."/>
            <person name="Doroghazi J.R."/>
            <person name="Metcalf W."/>
        </authorList>
    </citation>
    <scope>NUCLEOTIDE SEQUENCE [LARGE SCALE GENOMIC DNA]</scope>
    <source>
        <strain evidence="2 3">NRRL B-16140</strain>
    </source>
</reference>
<dbReference type="AlphaFoldDB" id="A0A0F0GHS7"/>
<evidence type="ECO:0000313" key="3">
    <source>
        <dbReference type="Proteomes" id="UP000033393"/>
    </source>
</evidence>
<dbReference type="InterPro" id="IPR006059">
    <property type="entry name" value="SBP"/>
</dbReference>
<keyword evidence="3" id="KW-1185">Reference proteome</keyword>
<dbReference type="Proteomes" id="UP000033393">
    <property type="component" value="Unassembled WGS sequence"/>
</dbReference>
<name>A0A0F0GHS7_LENAE</name>
<dbReference type="RefSeq" id="WP_045316062.1">
    <property type="nucleotide sequence ID" value="NZ_JYJG01000320.1"/>
</dbReference>
<dbReference type="InterPro" id="IPR050490">
    <property type="entry name" value="Bact_solute-bd_prot1"/>
</dbReference>
<dbReference type="Gene3D" id="3.40.190.10">
    <property type="entry name" value="Periplasmic binding protein-like II"/>
    <property type="match status" value="2"/>
</dbReference>
<keyword evidence="1" id="KW-0732">Signal</keyword>
<dbReference type="Pfam" id="PF01547">
    <property type="entry name" value="SBP_bac_1"/>
    <property type="match status" value="1"/>
</dbReference>
<evidence type="ECO:0000256" key="1">
    <source>
        <dbReference type="SAM" id="SignalP"/>
    </source>
</evidence>
<dbReference type="STRING" id="68170.GCA_000974445_08697"/>
<dbReference type="InterPro" id="IPR006311">
    <property type="entry name" value="TAT_signal"/>
</dbReference>
<dbReference type="PANTHER" id="PTHR43649">
    <property type="entry name" value="ARABINOSE-BINDING PROTEIN-RELATED"/>
    <property type="match status" value="1"/>
</dbReference>
<feature type="chain" id="PRO_5002440849" evidence="1">
    <location>
        <begin position="26"/>
        <end position="420"/>
    </location>
</feature>
<dbReference type="SUPFAM" id="SSF53850">
    <property type="entry name" value="Periplasmic binding protein-like II"/>
    <property type="match status" value="1"/>
</dbReference>
<dbReference type="OrthoDB" id="8663148at2"/>
<comment type="caution">
    <text evidence="2">The sequence shown here is derived from an EMBL/GenBank/DDBJ whole genome shotgun (WGS) entry which is preliminary data.</text>
</comment>
<proteinExistence type="predicted"/>
<evidence type="ECO:0000313" key="2">
    <source>
        <dbReference type="EMBL" id="KJK42915.1"/>
    </source>
</evidence>
<dbReference type="PROSITE" id="PS51318">
    <property type="entry name" value="TAT"/>
    <property type="match status" value="1"/>
</dbReference>